<evidence type="ECO:0000256" key="4">
    <source>
        <dbReference type="ARBA" id="ARBA00022692"/>
    </source>
</evidence>
<comment type="similarity">
    <text evidence="7">Belongs to the glycosyltransferase 87 family.</text>
</comment>
<dbReference type="AlphaFoldDB" id="A0A563EHT9"/>
<feature type="transmembrane region" description="Helical" evidence="8">
    <location>
        <begin position="332"/>
        <end position="352"/>
    </location>
</feature>
<keyword evidence="2" id="KW-1003">Cell membrane</keyword>
<keyword evidence="4 8" id="KW-0812">Transmembrane</keyword>
<reference evidence="9 10" key="1">
    <citation type="submission" date="2019-07" db="EMBL/GenBank/DDBJ databases">
        <title>Lentzea xizangensis sp. nov., isolated from Qinghai-Tibetan Plateau Soils.</title>
        <authorList>
            <person name="Huang J."/>
        </authorList>
    </citation>
    <scope>NUCLEOTIDE SEQUENCE [LARGE SCALE GENOMIC DNA]</scope>
    <source>
        <strain evidence="9 10">FXJ1.1311</strain>
    </source>
</reference>
<feature type="transmembrane region" description="Helical" evidence="8">
    <location>
        <begin position="290"/>
        <end position="320"/>
    </location>
</feature>
<feature type="transmembrane region" description="Helical" evidence="8">
    <location>
        <begin position="364"/>
        <end position="387"/>
    </location>
</feature>
<name>A0A563EHT9_9PSEU</name>
<feature type="transmembrane region" description="Helical" evidence="8">
    <location>
        <begin position="171"/>
        <end position="193"/>
    </location>
</feature>
<feature type="transmembrane region" description="Helical" evidence="8">
    <location>
        <begin position="12"/>
        <end position="31"/>
    </location>
</feature>
<organism evidence="9 10">
    <name type="scientific">Lentzea tibetensis</name>
    <dbReference type="NCBI Taxonomy" id="2591470"/>
    <lineage>
        <taxon>Bacteria</taxon>
        <taxon>Bacillati</taxon>
        <taxon>Actinomycetota</taxon>
        <taxon>Actinomycetes</taxon>
        <taxon>Pseudonocardiales</taxon>
        <taxon>Pseudonocardiaceae</taxon>
        <taxon>Lentzea</taxon>
    </lineage>
</organism>
<keyword evidence="5 8" id="KW-1133">Transmembrane helix</keyword>
<feature type="transmembrane region" description="Helical" evidence="8">
    <location>
        <begin position="199"/>
        <end position="218"/>
    </location>
</feature>
<evidence type="ECO:0000256" key="7">
    <source>
        <dbReference type="ARBA" id="ARBA00024033"/>
    </source>
</evidence>
<evidence type="ECO:0000256" key="8">
    <source>
        <dbReference type="SAM" id="Phobius"/>
    </source>
</evidence>
<sequence>MQTLARLDLRGRLIAAGWLVTMIGTLVFIMSRPLDFSLDLRVYRVGGEAWLKGFPLYVDGFAKPLGGPDLPFTYPPVAAVIFSLLALVPLAVAVFAVAFVNLAALTTLCLIAASRVCGWGPQAVQWGLGVAAVTSIFDPLRETLWFGQINLMLGVLVMADCLLARTRWPRGALIGLAAAIKLTPAFFALYFVAKREWRPVVVAIGSFLFFGVLGFLIAPSDASKYWLGALLDPSRVGRLTYTANQSLRGLVARLGLDGSAQVLTWVVLSLLVVVVTYLVAVWARGIGDDLVAFLAVATGGLLISPVSWGHHWVWIAPALVLLARPGLRRGRAFWAGFLPLTLVFALGPHWWFPNDNDVERNWAWWQQVIGNAYVWAGLGVLVTLALLARAQRRNALSATAGGS</sequence>
<evidence type="ECO:0000256" key="6">
    <source>
        <dbReference type="ARBA" id="ARBA00023136"/>
    </source>
</evidence>
<evidence type="ECO:0000256" key="5">
    <source>
        <dbReference type="ARBA" id="ARBA00022989"/>
    </source>
</evidence>
<dbReference type="InterPro" id="IPR018584">
    <property type="entry name" value="GT87"/>
</dbReference>
<comment type="caution">
    <text evidence="9">The sequence shown here is derived from an EMBL/GenBank/DDBJ whole genome shotgun (WGS) entry which is preliminary data.</text>
</comment>
<evidence type="ECO:0000256" key="3">
    <source>
        <dbReference type="ARBA" id="ARBA00022679"/>
    </source>
</evidence>
<dbReference type="EMBL" id="VOBR01000034">
    <property type="protein sequence ID" value="TWP46231.1"/>
    <property type="molecule type" value="Genomic_DNA"/>
</dbReference>
<gene>
    <name evidence="9" type="ORF">FKR81_36440</name>
</gene>
<evidence type="ECO:0000256" key="2">
    <source>
        <dbReference type="ARBA" id="ARBA00022475"/>
    </source>
</evidence>
<feature type="transmembrane region" description="Helical" evidence="8">
    <location>
        <begin position="77"/>
        <end position="104"/>
    </location>
</feature>
<dbReference type="Pfam" id="PF09594">
    <property type="entry name" value="GT87"/>
    <property type="match status" value="1"/>
</dbReference>
<accession>A0A563EHT9</accession>
<evidence type="ECO:0000313" key="10">
    <source>
        <dbReference type="Proteomes" id="UP000316639"/>
    </source>
</evidence>
<dbReference type="OrthoDB" id="9774600at2"/>
<feature type="transmembrane region" description="Helical" evidence="8">
    <location>
        <begin position="262"/>
        <end position="284"/>
    </location>
</feature>
<dbReference type="GO" id="GO:0016758">
    <property type="term" value="F:hexosyltransferase activity"/>
    <property type="evidence" value="ECO:0007669"/>
    <property type="project" value="InterPro"/>
</dbReference>
<dbReference type="GO" id="GO:0005886">
    <property type="term" value="C:plasma membrane"/>
    <property type="evidence" value="ECO:0007669"/>
    <property type="project" value="UniProtKB-SubCell"/>
</dbReference>
<keyword evidence="10" id="KW-1185">Reference proteome</keyword>
<keyword evidence="3" id="KW-0808">Transferase</keyword>
<evidence type="ECO:0000256" key="1">
    <source>
        <dbReference type="ARBA" id="ARBA00004651"/>
    </source>
</evidence>
<keyword evidence="6 8" id="KW-0472">Membrane</keyword>
<dbReference type="Proteomes" id="UP000316639">
    <property type="component" value="Unassembled WGS sequence"/>
</dbReference>
<proteinExistence type="inferred from homology"/>
<evidence type="ECO:0000313" key="9">
    <source>
        <dbReference type="EMBL" id="TWP46231.1"/>
    </source>
</evidence>
<protein>
    <submittedName>
        <fullName evidence="9">DUF2029 domain-containing protein</fullName>
    </submittedName>
</protein>
<comment type="subcellular location">
    <subcellularLocation>
        <location evidence="1">Cell membrane</location>
        <topology evidence="1">Multi-pass membrane protein</topology>
    </subcellularLocation>
</comment>
<feature type="transmembrane region" description="Helical" evidence="8">
    <location>
        <begin position="143"/>
        <end position="164"/>
    </location>
</feature>